<evidence type="ECO:0000256" key="1">
    <source>
        <dbReference type="SAM" id="MobiDB-lite"/>
    </source>
</evidence>
<reference evidence="2" key="1">
    <citation type="submission" date="2015-11" db="EMBL/GenBank/DDBJ databases">
        <title>De novo transcriptome assembly of four potential Pierce s Disease insect vectors from Arizona vineyards.</title>
        <authorList>
            <person name="Tassone E.E."/>
        </authorList>
    </citation>
    <scope>NUCLEOTIDE SEQUENCE</scope>
</reference>
<feature type="non-terminal residue" evidence="2">
    <location>
        <position position="1"/>
    </location>
</feature>
<evidence type="ECO:0000313" key="2">
    <source>
        <dbReference type="EMBL" id="JAS45392.1"/>
    </source>
</evidence>
<feature type="compositionally biased region" description="Basic and acidic residues" evidence="1">
    <location>
        <begin position="106"/>
        <end position="123"/>
    </location>
</feature>
<feature type="non-terminal residue" evidence="2">
    <location>
        <position position="129"/>
    </location>
</feature>
<accession>A0A1B6F567</accession>
<organism evidence="2">
    <name type="scientific">Cuerna arida</name>
    <dbReference type="NCBI Taxonomy" id="1464854"/>
    <lineage>
        <taxon>Eukaryota</taxon>
        <taxon>Metazoa</taxon>
        <taxon>Ecdysozoa</taxon>
        <taxon>Arthropoda</taxon>
        <taxon>Hexapoda</taxon>
        <taxon>Insecta</taxon>
        <taxon>Pterygota</taxon>
        <taxon>Neoptera</taxon>
        <taxon>Paraneoptera</taxon>
        <taxon>Hemiptera</taxon>
        <taxon>Auchenorrhyncha</taxon>
        <taxon>Membracoidea</taxon>
        <taxon>Cicadellidae</taxon>
        <taxon>Cicadellinae</taxon>
        <taxon>Proconiini</taxon>
        <taxon>Cuerna</taxon>
    </lineage>
</organism>
<dbReference type="AlphaFoldDB" id="A0A1B6F567"/>
<dbReference type="EMBL" id="GECZ01024377">
    <property type="protein sequence ID" value="JAS45392.1"/>
    <property type="molecule type" value="Transcribed_RNA"/>
</dbReference>
<proteinExistence type="predicted"/>
<feature type="region of interest" description="Disordered" evidence="1">
    <location>
        <begin position="1"/>
        <end position="48"/>
    </location>
</feature>
<feature type="region of interest" description="Disordered" evidence="1">
    <location>
        <begin position="76"/>
        <end position="129"/>
    </location>
</feature>
<sequence length="129" mass="13762">PNPVTTSSGAPAGLLGFPMSLNNSNASQLPHHGPASSMNDSNPMNASAAVAAAAAACKALAEQKAAFIQHRLDDIKQPNGIDDRHKSNSISPNDVDSYHARCSLPNDRKKIKREEKDLSDGEKKRSRFS</sequence>
<gene>
    <name evidence="2" type="ORF">g.627</name>
</gene>
<feature type="compositionally biased region" description="Polar residues" evidence="1">
    <location>
        <begin position="36"/>
        <end position="45"/>
    </location>
</feature>
<protein>
    <submittedName>
        <fullName evidence="2">Uncharacterized protein</fullName>
    </submittedName>
</protein>
<feature type="compositionally biased region" description="Basic and acidic residues" evidence="1">
    <location>
        <begin position="76"/>
        <end position="86"/>
    </location>
</feature>
<name>A0A1B6F567_9HEMI</name>